<dbReference type="Proteomes" id="UP000783588">
    <property type="component" value="Unassembled WGS sequence"/>
</dbReference>
<dbReference type="EMBL" id="JAHLQI010000002">
    <property type="protein sequence ID" value="MBU5490217.1"/>
    <property type="molecule type" value="Genomic_DNA"/>
</dbReference>
<dbReference type="InterPro" id="IPR039498">
    <property type="entry name" value="NTP_transf_5"/>
</dbReference>
<accession>A0ABS6ERA0</accession>
<keyword evidence="2" id="KW-1185">Reference proteome</keyword>
<evidence type="ECO:0000313" key="1">
    <source>
        <dbReference type="EMBL" id="MBU5490217.1"/>
    </source>
</evidence>
<dbReference type="RefSeq" id="WP_216469855.1">
    <property type="nucleotide sequence ID" value="NZ_JAHLQI010000002.1"/>
</dbReference>
<sequence length="409" mass="46999">MQTFQTYFLSALRAALNNQTVSWESVSPADWRALFQLAQQHKVGPMIYEAVYHCPAAKRVPELMRAWKRQTMQQVLVQTQKTTEFLHLYAALREHGITPCVVKGILCRQLYPNPDERVSADEDLFVAPEQFAACHAFLLKYGMKPTAERTDLQTQFEVSYQKTNSPLYLELHQQLFSPDSDAYGDWNYYFTQIHAQPVEIFVDGVLLRSMQHTDHLFYLLCHALKHFMHSGFGIRQVCDIVLYANAYGAQIQWGKLVVQCQHIHADIFAAALFRIGQEYLTLDYKTACLPTCWKNMQLDETAMLEDLLDSGIYGGASGSRKHSSTMTLHAVAAQKQGKQKKMQILRTIFPKAKDLQGRYSYLQKKPFLLPLAWGDRLLHYRKESHTAVQSIQIGQKRTALLQQYGILKK</sequence>
<proteinExistence type="predicted"/>
<gene>
    <name evidence="1" type="ORF">KQI75_06215</name>
</gene>
<name>A0ABS6ERA0_9FIRM</name>
<evidence type="ECO:0000313" key="2">
    <source>
        <dbReference type="Proteomes" id="UP000783588"/>
    </source>
</evidence>
<protein>
    <submittedName>
        <fullName evidence="1">Nucleotidyltransferase family protein</fullName>
    </submittedName>
</protein>
<reference evidence="1 2" key="1">
    <citation type="submission" date="2021-06" db="EMBL/GenBank/DDBJ databases">
        <authorList>
            <person name="Sun Q."/>
            <person name="Li D."/>
        </authorList>
    </citation>
    <scope>NUCLEOTIDE SEQUENCE [LARGE SCALE GENOMIC DNA]</scope>
    <source>
        <strain evidence="1 2">MSJd-7</strain>
    </source>
</reference>
<organism evidence="1 2">
    <name type="scientific">Butyricicoccus intestinisimiae</name>
    <dbReference type="NCBI Taxonomy" id="2841509"/>
    <lineage>
        <taxon>Bacteria</taxon>
        <taxon>Bacillati</taxon>
        <taxon>Bacillota</taxon>
        <taxon>Clostridia</taxon>
        <taxon>Eubacteriales</taxon>
        <taxon>Butyricicoccaceae</taxon>
        <taxon>Butyricicoccus</taxon>
    </lineage>
</organism>
<dbReference type="Pfam" id="PF14907">
    <property type="entry name" value="NTP_transf_5"/>
    <property type="match status" value="1"/>
</dbReference>
<comment type="caution">
    <text evidence="1">The sequence shown here is derived from an EMBL/GenBank/DDBJ whole genome shotgun (WGS) entry which is preliminary data.</text>
</comment>